<organism evidence="1 2">
    <name type="scientific">Hydnum rufescens UP504</name>
    <dbReference type="NCBI Taxonomy" id="1448309"/>
    <lineage>
        <taxon>Eukaryota</taxon>
        <taxon>Fungi</taxon>
        <taxon>Dikarya</taxon>
        <taxon>Basidiomycota</taxon>
        <taxon>Agaricomycotina</taxon>
        <taxon>Agaricomycetes</taxon>
        <taxon>Cantharellales</taxon>
        <taxon>Hydnaceae</taxon>
        <taxon>Hydnum</taxon>
    </lineage>
</organism>
<reference evidence="1" key="1">
    <citation type="journal article" date="2020" name="Nat. Commun.">
        <title>Large-scale genome sequencing of mycorrhizal fungi provides insights into the early evolution of symbiotic traits.</title>
        <authorList>
            <person name="Miyauchi S."/>
            <person name="Kiss E."/>
            <person name="Kuo A."/>
            <person name="Drula E."/>
            <person name="Kohler A."/>
            <person name="Sanchez-Garcia M."/>
            <person name="Morin E."/>
            <person name="Andreopoulos B."/>
            <person name="Barry K.W."/>
            <person name="Bonito G."/>
            <person name="Buee M."/>
            <person name="Carver A."/>
            <person name="Chen C."/>
            <person name="Cichocki N."/>
            <person name="Clum A."/>
            <person name="Culley D."/>
            <person name="Crous P.W."/>
            <person name="Fauchery L."/>
            <person name="Girlanda M."/>
            <person name="Hayes R.D."/>
            <person name="Keri Z."/>
            <person name="LaButti K."/>
            <person name="Lipzen A."/>
            <person name="Lombard V."/>
            <person name="Magnuson J."/>
            <person name="Maillard F."/>
            <person name="Murat C."/>
            <person name="Nolan M."/>
            <person name="Ohm R.A."/>
            <person name="Pangilinan J."/>
            <person name="Pereira M.F."/>
            <person name="Perotto S."/>
            <person name="Peter M."/>
            <person name="Pfister S."/>
            <person name="Riley R."/>
            <person name="Sitrit Y."/>
            <person name="Stielow J.B."/>
            <person name="Szollosi G."/>
            <person name="Zifcakova L."/>
            <person name="Stursova M."/>
            <person name="Spatafora J.W."/>
            <person name="Tedersoo L."/>
            <person name="Vaario L.M."/>
            <person name="Yamada A."/>
            <person name="Yan M."/>
            <person name="Wang P."/>
            <person name="Xu J."/>
            <person name="Bruns T."/>
            <person name="Baldrian P."/>
            <person name="Vilgalys R."/>
            <person name="Dunand C."/>
            <person name="Henrissat B."/>
            <person name="Grigoriev I.V."/>
            <person name="Hibbett D."/>
            <person name="Nagy L.G."/>
            <person name="Martin F.M."/>
        </authorList>
    </citation>
    <scope>NUCLEOTIDE SEQUENCE</scope>
    <source>
        <strain evidence="1">UP504</strain>
    </source>
</reference>
<dbReference type="OrthoDB" id="10588617at2759"/>
<name>A0A9P6AKU0_9AGAM</name>
<evidence type="ECO:0000313" key="2">
    <source>
        <dbReference type="Proteomes" id="UP000886523"/>
    </source>
</evidence>
<protein>
    <submittedName>
        <fullName evidence="1">Uncharacterized protein</fullName>
    </submittedName>
</protein>
<gene>
    <name evidence="1" type="ORF">BS47DRAFT_280600</name>
</gene>
<dbReference type="EMBL" id="MU129074">
    <property type="protein sequence ID" value="KAF9507710.1"/>
    <property type="molecule type" value="Genomic_DNA"/>
</dbReference>
<accession>A0A9P6AKU0</accession>
<proteinExistence type="predicted"/>
<evidence type="ECO:0000313" key="1">
    <source>
        <dbReference type="EMBL" id="KAF9507710.1"/>
    </source>
</evidence>
<sequence length="158" mass="17516">MESANKASIQTTLDDPSEAVQRAFTAEGRNTLHLSSIALAAQDTKLWPELRAARIIDLLIEVFVDGWEQSASEPLDAPYWVIPLTGLINSLVSLKKLQAEAGSGLSEEDSRVFATLRQAYPRIEAVLWRDQELLTTDSTLSVVSLGLHHLYRIPDMKT</sequence>
<comment type="caution">
    <text evidence="1">The sequence shown here is derived from an EMBL/GenBank/DDBJ whole genome shotgun (WGS) entry which is preliminary data.</text>
</comment>
<dbReference type="AlphaFoldDB" id="A0A9P6AKU0"/>
<dbReference type="Proteomes" id="UP000886523">
    <property type="component" value="Unassembled WGS sequence"/>
</dbReference>
<keyword evidence="2" id="KW-1185">Reference proteome</keyword>